<evidence type="ECO:0000313" key="5">
    <source>
        <dbReference type="Proteomes" id="UP000051181"/>
    </source>
</evidence>
<dbReference type="GO" id="GO:0009055">
    <property type="term" value="F:electron transfer activity"/>
    <property type="evidence" value="ECO:0007669"/>
    <property type="project" value="TreeGrafter"/>
</dbReference>
<dbReference type="InterPro" id="IPR029039">
    <property type="entry name" value="Flavoprotein-like_sf"/>
</dbReference>
<dbReference type="PANTHER" id="PTHR47307:SF1">
    <property type="entry name" value="GLUTATHIONE-REGULATED POTASSIUM-EFFLUX SYSTEM ANCILLARY PROTEIN KEFG"/>
    <property type="match status" value="1"/>
</dbReference>
<keyword evidence="2" id="KW-0175">Coiled coil</keyword>
<dbReference type="Gene3D" id="3.40.50.360">
    <property type="match status" value="1"/>
</dbReference>
<dbReference type="Pfam" id="PF02525">
    <property type="entry name" value="Flavodoxin_2"/>
    <property type="match status" value="1"/>
</dbReference>
<dbReference type="eggNOG" id="COG2249">
    <property type="taxonomic scope" value="Bacteria"/>
</dbReference>
<evidence type="ECO:0000256" key="2">
    <source>
        <dbReference type="SAM" id="Coils"/>
    </source>
</evidence>
<dbReference type="InterPro" id="IPR046980">
    <property type="entry name" value="KefG/KefF"/>
</dbReference>
<evidence type="ECO:0000313" key="4">
    <source>
        <dbReference type="EMBL" id="KRK16920.1"/>
    </source>
</evidence>
<evidence type="ECO:0000256" key="1">
    <source>
        <dbReference type="ARBA" id="ARBA00023002"/>
    </source>
</evidence>
<dbReference type="SUPFAM" id="SSF52218">
    <property type="entry name" value="Flavoproteins"/>
    <property type="match status" value="1"/>
</dbReference>
<feature type="domain" description="Flavodoxin-like fold" evidence="3">
    <location>
        <begin position="1"/>
        <end position="161"/>
    </location>
</feature>
<dbReference type="GeneID" id="65915993"/>
<reference evidence="4 5" key="1">
    <citation type="journal article" date="2015" name="Genome Announc.">
        <title>Expanding the biotechnology potential of lactobacilli through comparative genomics of 213 strains and associated genera.</title>
        <authorList>
            <person name="Sun Z."/>
            <person name="Harris H.M."/>
            <person name="McCann A."/>
            <person name="Guo C."/>
            <person name="Argimon S."/>
            <person name="Zhang W."/>
            <person name="Yang X."/>
            <person name="Jeffery I.B."/>
            <person name="Cooney J.C."/>
            <person name="Kagawa T.F."/>
            <person name="Liu W."/>
            <person name="Song Y."/>
            <person name="Salvetti E."/>
            <person name="Wrobel A."/>
            <person name="Rasinkangas P."/>
            <person name="Parkhill J."/>
            <person name="Rea M.C."/>
            <person name="O'Sullivan O."/>
            <person name="Ritari J."/>
            <person name="Douillard F.P."/>
            <person name="Paul Ross R."/>
            <person name="Yang R."/>
            <person name="Briner A.E."/>
            <person name="Felis G.E."/>
            <person name="de Vos W.M."/>
            <person name="Barrangou R."/>
            <person name="Klaenhammer T.R."/>
            <person name="Caufield P.W."/>
            <person name="Cui Y."/>
            <person name="Zhang H."/>
            <person name="O'Toole P.W."/>
        </authorList>
    </citation>
    <scope>NUCLEOTIDE SEQUENCE [LARGE SCALE GENOMIC DNA]</scope>
    <source>
        <strain evidence="4 5">DSM 20001</strain>
    </source>
</reference>
<organism evidence="4 5">
    <name type="scientific">Loigolactobacillus coryniformis subsp. coryniformis KCTC 3167 = DSM 20001</name>
    <dbReference type="NCBI Taxonomy" id="913848"/>
    <lineage>
        <taxon>Bacteria</taxon>
        <taxon>Bacillati</taxon>
        <taxon>Bacillota</taxon>
        <taxon>Bacilli</taxon>
        <taxon>Lactobacillales</taxon>
        <taxon>Lactobacillaceae</taxon>
        <taxon>Loigolactobacillus</taxon>
    </lineage>
</organism>
<feature type="coiled-coil region" evidence="2">
    <location>
        <begin position="196"/>
        <end position="223"/>
    </location>
</feature>
<name>A0A0R1F506_9LACO</name>
<protein>
    <submittedName>
        <fullName evidence="4">NADPH-quinone reductase</fullName>
    </submittedName>
</protein>
<dbReference type="EMBL" id="AZCN01000027">
    <property type="protein sequence ID" value="KRK16920.1"/>
    <property type="molecule type" value="Genomic_DNA"/>
</dbReference>
<dbReference type="PATRIC" id="fig|913848.6.peg.1077"/>
<proteinExistence type="predicted"/>
<dbReference type="RefSeq" id="WP_010011478.1">
    <property type="nucleotide sequence ID" value="NZ_AZCN01000027.1"/>
</dbReference>
<accession>A0A0R1F506</accession>
<dbReference type="GO" id="GO:0003955">
    <property type="term" value="F:NAD(P)H dehydrogenase (quinone) activity"/>
    <property type="evidence" value="ECO:0007669"/>
    <property type="project" value="TreeGrafter"/>
</dbReference>
<gene>
    <name evidence="4" type="ORF">FD22_GL001045</name>
</gene>
<evidence type="ECO:0000259" key="3">
    <source>
        <dbReference type="Pfam" id="PF02525"/>
    </source>
</evidence>
<dbReference type="PANTHER" id="PTHR47307">
    <property type="entry name" value="GLUTATHIONE-REGULATED POTASSIUM-EFFLUX SYSTEM ANCILLARY PROTEIN KEFG"/>
    <property type="match status" value="1"/>
</dbReference>
<dbReference type="InterPro" id="IPR003680">
    <property type="entry name" value="Flavodoxin_fold"/>
</dbReference>
<dbReference type="Proteomes" id="UP000051181">
    <property type="component" value="Unassembled WGS sequence"/>
</dbReference>
<dbReference type="GO" id="GO:0010181">
    <property type="term" value="F:FMN binding"/>
    <property type="evidence" value="ECO:0007669"/>
    <property type="project" value="TreeGrafter"/>
</dbReference>
<sequence length="224" mass="25645">MRTLIIVAHPELASSGTQQFLRRGAELVAADWQPLSTDFNVATEQVKLRAAERIIWQFPLYWYSAPAILKAWQDQVLTSKFVLHEQGLAGKELGIVVTTDTKASDYQSGAAEQFTLAELLRPYQALANKAGLHWLPPFVINQFRYQTESQQQALLIAYQQYLTLPQPATFTQRQHWFAQQLQQMITNATGERKTQLALVEQQLAAKQDELEELRWTIEQMRGDD</sequence>
<keyword evidence="1" id="KW-0560">Oxidoreductase</keyword>
<dbReference type="AlphaFoldDB" id="A0A0R1F506"/>
<comment type="caution">
    <text evidence="4">The sequence shown here is derived from an EMBL/GenBank/DDBJ whole genome shotgun (WGS) entry which is preliminary data.</text>
</comment>